<dbReference type="InterPro" id="IPR019734">
    <property type="entry name" value="TPR_rpt"/>
</dbReference>
<dbReference type="InterPro" id="IPR050754">
    <property type="entry name" value="FKBP4/5/8-like"/>
</dbReference>
<feature type="compositionally biased region" description="Polar residues" evidence="11">
    <location>
        <begin position="198"/>
        <end position="208"/>
    </location>
</feature>
<keyword evidence="6" id="KW-0677">Repeat</keyword>
<evidence type="ECO:0000256" key="10">
    <source>
        <dbReference type="PROSITE-ProRule" id="PRU00339"/>
    </source>
</evidence>
<evidence type="ECO:0000256" key="9">
    <source>
        <dbReference type="ARBA" id="ARBA00023235"/>
    </source>
</evidence>
<evidence type="ECO:0000256" key="3">
    <source>
        <dbReference type="ARBA" id="ARBA00013194"/>
    </source>
</evidence>
<accession>A0A0G4GFZ4</accession>
<gene>
    <name evidence="12" type="ORF">Cvel_4634</name>
</gene>
<feature type="compositionally biased region" description="Basic residues" evidence="11">
    <location>
        <begin position="338"/>
        <end position="347"/>
    </location>
</feature>
<dbReference type="EC" id="5.2.1.8" evidence="3"/>
<proteinExistence type="predicted"/>
<dbReference type="Gene3D" id="1.25.40.10">
    <property type="entry name" value="Tetratricopeptide repeat domain"/>
    <property type="match status" value="1"/>
</dbReference>
<dbReference type="Pfam" id="PF07719">
    <property type="entry name" value="TPR_2"/>
    <property type="match status" value="1"/>
</dbReference>
<feature type="compositionally biased region" description="Gly residues" evidence="11">
    <location>
        <begin position="226"/>
        <end position="240"/>
    </location>
</feature>
<reference evidence="12" key="1">
    <citation type="submission" date="2014-11" db="EMBL/GenBank/DDBJ databases">
        <authorList>
            <person name="Otto D Thomas"/>
            <person name="Naeem Raeece"/>
        </authorList>
    </citation>
    <scope>NUCLEOTIDE SEQUENCE</scope>
</reference>
<dbReference type="AlphaFoldDB" id="A0A0G4GFZ4"/>
<evidence type="ECO:0000256" key="5">
    <source>
        <dbReference type="ARBA" id="ARBA00022553"/>
    </source>
</evidence>
<keyword evidence="8" id="KW-0697">Rotamase</keyword>
<feature type="repeat" description="TPR" evidence="10">
    <location>
        <begin position="117"/>
        <end position="150"/>
    </location>
</feature>
<evidence type="ECO:0000256" key="8">
    <source>
        <dbReference type="ARBA" id="ARBA00023110"/>
    </source>
</evidence>
<feature type="compositionally biased region" description="Basic and acidic residues" evidence="11">
    <location>
        <begin position="186"/>
        <end position="197"/>
    </location>
</feature>
<dbReference type="PhylomeDB" id="A0A0G4GFZ4"/>
<dbReference type="EMBL" id="CDMZ01001159">
    <property type="protein sequence ID" value="CEM28256.1"/>
    <property type="molecule type" value="Genomic_DNA"/>
</dbReference>
<dbReference type="GO" id="GO:0005737">
    <property type="term" value="C:cytoplasm"/>
    <property type="evidence" value="ECO:0007669"/>
    <property type="project" value="UniProtKB-SubCell"/>
</dbReference>
<evidence type="ECO:0000256" key="11">
    <source>
        <dbReference type="SAM" id="MobiDB-lite"/>
    </source>
</evidence>
<evidence type="ECO:0000256" key="7">
    <source>
        <dbReference type="ARBA" id="ARBA00022803"/>
    </source>
</evidence>
<feature type="compositionally biased region" description="Low complexity" evidence="11">
    <location>
        <begin position="268"/>
        <end position="285"/>
    </location>
</feature>
<evidence type="ECO:0000313" key="12">
    <source>
        <dbReference type="EMBL" id="CEM28256.1"/>
    </source>
</evidence>
<organism evidence="12">
    <name type="scientific">Chromera velia CCMP2878</name>
    <dbReference type="NCBI Taxonomy" id="1169474"/>
    <lineage>
        <taxon>Eukaryota</taxon>
        <taxon>Sar</taxon>
        <taxon>Alveolata</taxon>
        <taxon>Colpodellida</taxon>
        <taxon>Chromeraceae</taxon>
        <taxon>Chromera</taxon>
    </lineage>
</organism>
<dbReference type="InterPro" id="IPR013105">
    <property type="entry name" value="TPR_2"/>
</dbReference>
<keyword evidence="5" id="KW-0597">Phosphoprotein</keyword>
<dbReference type="PANTHER" id="PTHR46512">
    <property type="entry name" value="PEPTIDYLPROLYL ISOMERASE"/>
    <property type="match status" value="1"/>
</dbReference>
<feature type="compositionally biased region" description="Polar residues" evidence="11">
    <location>
        <begin position="299"/>
        <end position="309"/>
    </location>
</feature>
<keyword evidence="9" id="KW-0413">Isomerase</keyword>
<comment type="subcellular location">
    <subcellularLocation>
        <location evidence="2">Cytoplasm</location>
    </subcellularLocation>
</comment>
<name>A0A0G4GFZ4_9ALVE</name>
<dbReference type="InterPro" id="IPR011990">
    <property type="entry name" value="TPR-like_helical_dom_sf"/>
</dbReference>
<dbReference type="SUPFAM" id="SSF48452">
    <property type="entry name" value="TPR-like"/>
    <property type="match status" value="1"/>
</dbReference>
<dbReference type="VEuPathDB" id="CryptoDB:Cvel_4634"/>
<evidence type="ECO:0000256" key="1">
    <source>
        <dbReference type="ARBA" id="ARBA00000971"/>
    </source>
</evidence>
<comment type="catalytic activity">
    <reaction evidence="1">
        <text>[protein]-peptidylproline (omega=180) = [protein]-peptidylproline (omega=0)</text>
        <dbReference type="Rhea" id="RHEA:16237"/>
        <dbReference type="Rhea" id="RHEA-COMP:10747"/>
        <dbReference type="Rhea" id="RHEA-COMP:10748"/>
        <dbReference type="ChEBI" id="CHEBI:83833"/>
        <dbReference type="ChEBI" id="CHEBI:83834"/>
        <dbReference type="EC" id="5.2.1.8"/>
    </reaction>
</comment>
<protein>
    <recommendedName>
        <fullName evidence="3">peptidylprolyl isomerase</fullName>
        <ecNumber evidence="3">5.2.1.8</ecNumber>
    </recommendedName>
</protein>
<feature type="region of interest" description="Disordered" evidence="11">
    <location>
        <begin position="178"/>
        <end position="383"/>
    </location>
</feature>
<feature type="compositionally biased region" description="Basic and acidic residues" evidence="11">
    <location>
        <begin position="311"/>
        <end position="337"/>
    </location>
</feature>
<feature type="compositionally biased region" description="Gly residues" evidence="11">
    <location>
        <begin position="358"/>
        <end position="372"/>
    </location>
</feature>
<evidence type="ECO:0000256" key="4">
    <source>
        <dbReference type="ARBA" id="ARBA00022490"/>
    </source>
</evidence>
<evidence type="ECO:0000256" key="2">
    <source>
        <dbReference type="ARBA" id="ARBA00004496"/>
    </source>
</evidence>
<keyword evidence="7 10" id="KW-0802">TPR repeat</keyword>
<dbReference type="PANTHER" id="PTHR46512:SF9">
    <property type="entry name" value="PEPTIDYLPROLYL ISOMERASE"/>
    <property type="match status" value="1"/>
</dbReference>
<dbReference type="SMART" id="SM00028">
    <property type="entry name" value="TPR"/>
    <property type="match status" value="2"/>
</dbReference>
<dbReference type="GO" id="GO:0003755">
    <property type="term" value="F:peptidyl-prolyl cis-trans isomerase activity"/>
    <property type="evidence" value="ECO:0007669"/>
    <property type="project" value="UniProtKB-EC"/>
</dbReference>
<feature type="compositionally biased region" description="Basic and acidic residues" evidence="11">
    <location>
        <begin position="348"/>
        <end position="357"/>
    </location>
</feature>
<sequence>MATGAAEGTPMDNATLMETARAHKAAGNELFKEGKHKEALKKYHLCLLHVKAVSDPNDVPVIPNANGRPHVPEDEKRDARQLRLDVLLNMSFAHLKTQNFKRAKECATDALDVGKHAKAFFRRAQALMELGDLEGARSDLKEAQDLCPEDHAIHTENKRLNKLLAEHKQKERDTYAKIFGSSGAGDDDHSKDSKENNKPNSSRATSASRPAGGGAKLSQEVNGGTSAAGGNGGGKKGAGGPTSSISQLTADEPNGHRDSPRTGGAGAGPSPSKGPGTHQTAASAGKGSGKDGAKLNWNGGKSKTASSPPRENAEAEKEKDGGAKDKSSKEKEKDKDKEKKKRDRKEKHRVDKEKDKGGQTGTDGGAGASGAGGEKKGPIVIEY</sequence>
<dbReference type="PROSITE" id="PS50005">
    <property type="entry name" value="TPR"/>
    <property type="match status" value="1"/>
</dbReference>
<keyword evidence="4" id="KW-0963">Cytoplasm</keyword>
<evidence type="ECO:0000256" key="6">
    <source>
        <dbReference type="ARBA" id="ARBA00022737"/>
    </source>
</evidence>